<keyword evidence="4" id="KW-0378">Hydrolase</keyword>
<feature type="chain" id="PRO_5022192838" evidence="10">
    <location>
        <begin position="29"/>
        <end position="560"/>
    </location>
</feature>
<keyword evidence="3 8" id="KW-0479">Metal-binding</keyword>
<dbReference type="InterPro" id="IPR001952">
    <property type="entry name" value="Alkaline_phosphatase"/>
</dbReference>
<dbReference type="SMART" id="SM00098">
    <property type="entry name" value="alkPPc"/>
    <property type="match status" value="1"/>
</dbReference>
<feature type="binding site" evidence="8">
    <location>
        <position position="263"/>
    </location>
    <ligand>
        <name>Zn(2+)</name>
        <dbReference type="ChEBI" id="CHEBI:29105"/>
        <label>2</label>
    </ligand>
</feature>
<evidence type="ECO:0000256" key="2">
    <source>
        <dbReference type="ARBA" id="ARBA00022553"/>
    </source>
</evidence>
<evidence type="ECO:0000256" key="7">
    <source>
        <dbReference type="PIRSR" id="PIRSR601952-1"/>
    </source>
</evidence>
<dbReference type="GO" id="GO:0046872">
    <property type="term" value="F:metal ion binding"/>
    <property type="evidence" value="ECO:0007669"/>
    <property type="project" value="UniProtKB-KW"/>
</dbReference>
<dbReference type="Proteomes" id="UP000315711">
    <property type="component" value="Unassembled WGS sequence"/>
</dbReference>
<evidence type="ECO:0000256" key="5">
    <source>
        <dbReference type="ARBA" id="ARBA00022833"/>
    </source>
</evidence>
<feature type="binding site" evidence="8">
    <location>
        <position position="43"/>
    </location>
    <ligand>
        <name>Mg(2+)</name>
        <dbReference type="ChEBI" id="CHEBI:18420"/>
    </ligand>
</feature>
<dbReference type="AlphaFoldDB" id="A0A562Q991"/>
<dbReference type="GO" id="GO:0004035">
    <property type="term" value="F:alkaline phosphatase activity"/>
    <property type="evidence" value="ECO:0007669"/>
    <property type="project" value="TreeGrafter"/>
</dbReference>
<feature type="binding site" evidence="8">
    <location>
        <position position="305"/>
    </location>
    <ligand>
        <name>Zn(2+)</name>
        <dbReference type="ChEBI" id="CHEBI:29105"/>
        <label>2</label>
    </ligand>
</feature>
<evidence type="ECO:0000256" key="4">
    <source>
        <dbReference type="ARBA" id="ARBA00022801"/>
    </source>
</evidence>
<sequence>MFKKMRKLIPLVLATVLVFPVWTPNVSAAEKGSAKNVILLIPDGMGASYLTASRIFKGEELGFERYLKGMLKTDSANTSVTDSAAAGTAMATGYKTDNGKISISPNGAEPDSILDAARNKDKATGLVATSRITHATPAVFVAHDASRGNEVALAQQYIGNVDVILGGGRDMFTHEDDGGKQPELDLVTEAENAGYEYITNKSEMANIQGDKVLGLFADEALTYEMDRVDPTQPSLSEMTSTAIDILNKDEDGFFLMVEGSQIDWAGHANDPAAAITDTLEFEKAVNEAVEFAREDDETLVVVVGDHETGGMVIGTTAGGYADNISILKNVTASNNIVASELEENARTISLSNGVEVDGDYYMHIRDIVNQLGATFNYNSKSKKAVIKYGMESVTIDLGKKEMDKGQPFDMYFDKEKKQNYLNVESLVKLFGYNLAISSTKNEPKNTKGYLVDINEIVSPFWGFDLTEEDENMIASVNWNNQTNVINVLGTVISNHAYISWGTRNHSGVEVPLYAYGQGADEFVGLLDNTDLPRIITYLMGTELFADEETFMNQLEERRTN</sequence>
<dbReference type="PROSITE" id="PS00123">
    <property type="entry name" value="ALKALINE_PHOSPHATASE"/>
    <property type="match status" value="1"/>
</dbReference>
<feature type="binding site" evidence="8">
    <location>
        <position position="136"/>
    </location>
    <ligand>
        <name>Mg(2+)</name>
        <dbReference type="ChEBI" id="CHEBI:18420"/>
    </ligand>
</feature>
<dbReference type="PANTHER" id="PTHR11596:SF5">
    <property type="entry name" value="ALKALINE PHOSPHATASE"/>
    <property type="match status" value="1"/>
</dbReference>
<feature type="binding site" evidence="8">
    <location>
        <position position="43"/>
    </location>
    <ligand>
        <name>Zn(2+)</name>
        <dbReference type="ChEBI" id="CHEBI:29105"/>
        <label>2</label>
    </ligand>
</feature>
<keyword evidence="10" id="KW-0732">Signal</keyword>
<dbReference type="SUPFAM" id="SSF53649">
    <property type="entry name" value="Alkaline phosphatase-like"/>
    <property type="match status" value="1"/>
</dbReference>
<feature type="binding site" evidence="8">
    <location>
        <position position="306"/>
    </location>
    <ligand>
        <name>Zn(2+)</name>
        <dbReference type="ChEBI" id="CHEBI:29105"/>
        <label>2</label>
    </ligand>
</feature>
<evidence type="ECO:0000256" key="1">
    <source>
        <dbReference type="ARBA" id="ARBA00005984"/>
    </source>
</evidence>
<evidence type="ECO:0000256" key="8">
    <source>
        <dbReference type="PIRSR" id="PIRSR601952-2"/>
    </source>
</evidence>
<reference evidence="11 12" key="1">
    <citation type="journal article" date="2015" name="Stand. Genomic Sci.">
        <title>Genomic Encyclopedia of Bacterial and Archaeal Type Strains, Phase III: the genomes of soil and plant-associated and newly described type strains.</title>
        <authorList>
            <person name="Whitman W.B."/>
            <person name="Woyke T."/>
            <person name="Klenk H.P."/>
            <person name="Zhou Y."/>
            <person name="Lilburn T.G."/>
            <person name="Beck B.J."/>
            <person name="De Vos P."/>
            <person name="Vandamme P."/>
            <person name="Eisen J.A."/>
            <person name="Garrity G."/>
            <person name="Hugenholtz P."/>
            <person name="Kyrpides N.C."/>
        </authorList>
    </citation>
    <scope>NUCLEOTIDE SEQUENCE [LARGE SCALE GENOMIC DNA]</scope>
    <source>
        <strain evidence="11 12">CGMCC 1.10116</strain>
    </source>
</reference>
<dbReference type="CDD" id="cd16012">
    <property type="entry name" value="ALP"/>
    <property type="match status" value="1"/>
</dbReference>
<evidence type="ECO:0000256" key="6">
    <source>
        <dbReference type="ARBA" id="ARBA00022842"/>
    </source>
</evidence>
<dbReference type="InterPro" id="IPR017850">
    <property type="entry name" value="Alkaline_phosphatase_core_sf"/>
</dbReference>
<feature type="binding site" evidence="8">
    <location>
        <position position="258"/>
    </location>
    <ligand>
        <name>Mg(2+)</name>
        <dbReference type="ChEBI" id="CHEBI:18420"/>
    </ligand>
</feature>
<evidence type="ECO:0000256" key="3">
    <source>
        <dbReference type="ARBA" id="ARBA00022723"/>
    </source>
</evidence>
<comment type="caution">
    <text evidence="11">The sequence shown here is derived from an EMBL/GenBank/DDBJ whole genome shotgun (WGS) entry which is preliminary data.</text>
</comment>
<feature type="binding site" evidence="8">
    <location>
        <position position="505"/>
    </location>
    <ligand>
        <name>Zn(2+)</name>
        <dbReference type="ChEBI" id="CHEBI:29105"/>
        <label>2</label>
    </ligand>
</feature>
<keyword evidence="2" id="KW-0597">Phosphoprotein</keyword>
<evidence type="ECO:0000313" key="11">
    <source>
        <dbReference type="EMBL" id="TWI53322.1"/>
    </source>
</evidence>
<organism evidence="11 12">
    <name type="scientific">Halalkalibacter nanhaiisediminis</name>
    <dbReference type="NCBI Taxonomy" id="688079"/>
    <lineage>
        <taxon>Bacteria</taxon>
        <taxon>Bacillati</taxon>
        <taxon>Bacillota</taxon>
        <taxon>Bacilli</taxon>
        <taxon>Bacillales</taxon>
        <taxon>Bacillaceae</taxon>
        <taxon>Halalkalibacter</taxon>
    </lineage>
</organism>
<keyword evidence="6 8" id="KW-0460">Magnesium</keyword>
<dbReference type="InterPro" id="IPR018299">
    <property type="entry name" value="Alkaline_phosphatase_AS"/>
</dbReference>
<dbReference type="EMBL" id="VLKZ01000013">
    <property type="protein sequence ID" value="TWI53322.1"/>
    <property type="molecule type" value="Genomic_DNA"/>
</dbReference>
<feature type="binding site" evidence="8">
    <location>
        <position position="134"/>
    </location>
    <ligand>
        <name>Mg(2+)</name>
        <dbReference type="ChEBI" id="CHEBI:18420"/>
    </ligand>
</feature>
<feature type="active site" description="Phosphoserine intermediate" evidence="7">
    <location>
        <position position="83"/>
    </location>
</feature>
<evidence type="ECO:0000256" key="10">
    <source>
        <dbReference type="SAM" id="SignalP"/>
    </source>
</evidence>
<keyword evidence="12" id="KW-1185">Reference proteome</keyword>
<keyword evidence="5 8" id="KW-0862">Zinc</keyword>
<dbReference type="PANTHER" id="PTHR11596">
    <property type="entry name" value="ALKALINE PHOSPHATASE"/>
    <property type="match status" value="1"/>
</dbReference>
<feature type="signal peptide" evidence="10">
    <location>
        <begin position="1"/>
        <end position="28"/>
    </location>
</feature>
<evidence type="ECO:0000256" key="9">
    <source>
        <dbReference type="RuleBase" id="RU003946"/>
    </source>
</evidence>
<dbReference type="Pfam" id="PF00245">
    <property type="entry name" value="Alk_phosphatase"/>
    <property type="match status" value="2"/>
</dbReference>
<accession>A0A562Q991</accession>
<name>A0A562Q991_9BACI</name>
<dbReference type="RefSeq" id="WP_144451636.1">
    <property type="nucleotide sequence ID" value="NZ_VLKZ01000013.1"/>
</dbReference>
<comment type="cofactor">
    <cofactor evidence="8">
        <name>Mg(2+)</name>
        <dbReference type="ChEBI" id="CHEBI:18420"/>
    </cofactor>
    <text evidence="8">Binds 1 Mg(2+) ion.</text>
</comment>
<protein>
    <submittedName>
        <fullName evidence="11">Alkaline phosphatase</fullName>
    </submittedName>
</protein>
<gene>
    <name evidence="11" type="ORF">IQ10_03457</name>
</gene>
<dbReference type="PRINTS" id="PR00113">
    <property type="entry name" value="ALKPHPHTASE"/>
</dbReference>
<comment type="cofactor">
    <cofactor evidence="8">
        <name>Zn(2+)</name>
        <dbReference type="ChEBI" id="CHEBI:29105"/>
    </cofactor>
    <text evidence="8">Binds 2 Zn(2+) ions.</text>
</comment>
<feature type="binding site" evidence="8">
    <location>
        <position position="267"/>
    </location>
    <ligand>
        <name>Zn(2+)</name>
        <dbReference type="ChEBI" id="CHEBI:29105"/>
        <label>2</label>
    </ligand>
</feature>
<proteinExistence type="inferred from homology"/>
<comment type="similarity">
    <text evidence="1 9">Belongs to the alkaline phosphatase family.</text>
</comment>
<dbReference type="OrthoDB" id="9794455at2"/>
<evidence type="ECO:0000313" key="12">
    <source>
        <dbReference type="Proteomes" id="UP000315711"/>
    </source>
</evidence>
<dbReference type="Gene3D" id="3.40.720.10">
    <property type="entry name" value="Alkaline Phosphatase, subunit A"/>
    <property type="match status" value="2"/>
</dbReference>